<dbReference type="OrthoDB" id="980645at2"/>
<evidence type="ECO:0000313" key="1">
    <source>
        <dbReference type="EMBL" id="RXG20859.1"/>
    </source>
</evidence>
<dbReference type="AlphaFoldDB" id="A0A4Q0P5G3"/>
<accession>A0A4Q0P5G3</accession>
<evidence type="ECO:0000313" key="2">
    <source>
        <dbReference type="Proteomes" id="UP000289238"/>
    </source>
</evidence>
<gene>
    <name evidence="1" type="ORF">DSM00_2963</name>
</gene>
<name>A0A4Q0P5G3_9FLAO</name>
<dbReference type="EMBL" id="QOVM01000007">
    <property type="protein sequence ID" value="RXG20859.1"/>
    <property type="molecule type" value="Genomic_DNA"/>
</dbReference>
<protein>
    <submittedName>
        <fullName evidence="1">Uncharacterized protein</fullName>
    </submittedName>
</protein>
<keyword evidence="2" id="KW-1185">Reference proteome</keyword>
<dbReference type="RefSeq" id="WP_128758706.1">
    <property type="nucleotide sequence ID" value="NZ_QOVM01000007.1"/>
</dbReference>
<organism evidence="1 2">
    <name type="scientific">Leeuwenhoekiella aequorea</name>
    <dbReference type="NCBI Taxonomy" id="283736"/>
    <lineage>
        <taxon>Bacteria</taxon>
        <taxon>Pseudomonadati</taxon>
        <taxon>Bacteroidota</taxon>
        <taxon>Flavobacteriia</taxon>
        <taxon>Flavobacteriales</taxon>
        <taxon>Flavobacteriaceae</taxon>
        <taxon>Leeuwenhoekiella</taxon>
    </lineage>
</organism>
<comment type="caution">
    <text evidence="1">The sequence shown here is derived from an EMBL/GenBank/DDBJ whole genome shotgun (WGS) entry which is preliminary data.</text>
</comment>
<proteinExistence type="predicted"/>
<dbReference type="Proteomes" id="UP000289238">
    <property type="component" value="Unassembled WGS sequence"/>
</dbReference>
<reference evidence="1 2" key="1">
    <citation type="submission" date="2018-07" db="EMBL/GenBank/DDBJ databases">
        <title>Leeuwenhoekiella genomics.</title>
        <authorList>
            <person name="Tahon G."/>
            <person name="Willems A."/>
        </authorList>
    </citation>
    <scope>NUCLEOTIDE SEQUENCE [LARGE SCALE GENOMIC DNA]</scope>
    <source>
        <strain evidence="1 2">LMG 22550</strain>
    </source>
</reference>
<sequence length="123" mass="14071">MKIFWPLIAAFIMLRPLIPIVNYIVNYDYIVDELCVNRDKPELNCNGRCYLMQALADEASKKKESEERGAKNNLNSNIAFFHAPGQLLELSLLKLESKNVACDTYVSTHTIQFIQKLIKPPIV</sequence>